<dbReference type="VEuPathDB" id="FungiDB:FUN_006451"/>
<protein>
    <recommendedName>
        <fullName evidence="4">MULE transposase domain-containing protein</fullName>
    </recommendedName>
</protein>
<keyword evidence="3" id="KW-1185">Reference proteome</keyword>
<proteinExistence type="predicted"/>
<evidence type="ECO:0000256" key="1">
    <source>
        <dbReference type="SAM" id="MobiDB-lite"/>
    </source>
</evidence>
<accession>A0A2I1HA07</accession>
<feature type="region of interest" description="Disordered" evidence="1">
    <location>
        <begin position="581"/>
        <end position="637"/>
    </location>
</feature>
<dbReference type="VEuPathDB" id="FungiDB:RhiirFUN_022599"/>
<dbReference type="AlphaFoldDB" id="A0A2I1HA07"/>
<feature type="compositionally biased region" description="Polar residues" evidence="1">
    <location>
        <begin position="628"/>
        <end position="637"/>
    </location>
</feature>
<dbReference type="Proteomes" id="UP000234323">
    <property type="component" value="Unassembled WGS sequence"/>
</dbReference>
<organism evidence="2 3">
    <name type="scientific">Rhizophagus irregularis</name>
    <dbReference type="NCBI Taxonomy" id="588596"/>
    <lineage>
        <taxon>Eukaryota</taxon>
        <taxon>Fungi</taxon>
        <taxon>Fungi incertae sedis</taxon>
        <taxon>Mucoromycota</taxon>
        <taxon>Glomeromycotina</taxon>
        <taxon>Glomeromycetes</taxon>
        <taxon>Glomerales</taxon>
        <taxon>Glomeraceae</taxon>
        <taxon>Rhizophagus</taxon>
    </lineage>
</organism>
<dbReference type="VEuPathDB" id="FungiDB:FUN_018714"/>
<name>A0A2I1HA07_9GLOM</name>
<dbReference type="EMBL" id="LLXI01001938">
    <property type="protein sequence ID" value="PKY55713.1"/>
    <property type="molecule type" value="Genomic_DNA"/>
</dbReference>
<dbReference type="PANTHER" id="PTHR35385:SF2">
    <property type="entry name" value="PROTEIN B, PUTATIVE-RELATED"/>
    <property type="match status" value="1"/>
</dbReference>
<gene>
    <name evidence="2" type="ORF">RhiirA4_475356</name>
</gene>
<dbReference type="PANTHER" id="PTHR35385">
    <property type="entry name" value="PROTEIN B, PUTATIVE-RELATED-RELATED"/>
    <property type="match status" value="1"/>
</dbReference>
<evidence type="ECO:0008006" key="4">
    <source>
        <dbReference type="Google" id="ProtNLM"/>
    </source>
</evidence>
<dbReference type="VEuPathDB" id="FungiDB:RhiirA1_541433"/>
<evidence type="ECO:0000313" key="3">
    <source>
        <dbReference type="Proteomes" id="UP000234323"/>
    </source>
</evidence>
<sequence length="637" mass="74182">MENVGEIFHWNSLNDPLKLVLSPGYTYLIESFDELPSYQTSENFSIPQFELKTFVNVNDKERVHEWFQAFESHSKTTMRIESSNHPLEVDIKFTYNHVINSAESLSFCHVKGEVKKRFLELFRNGHSPASAIYFYEDELHISAENDQKLLEMLADRAINPDYGYIVRLFQKYRDNMLGSRNGSKMFECLAEVIENLMCRVHERIPQGVVQLVDALPLGVLITSDESEVILEKALKLLKTILSSYSFYGRGSTVFFTDDSNAERNALNLCWPQAIRLLYNKYYQKLKQEFYYSYPQLQKHLDLLWERRQFWALSFCSVLPIRGNNTNNYIERSFRILKDIIFARIQAFNSVQVFHFVTENMDRFYKLRLLRIVHKHPGHTIAKRFFCPGWEIVDESLIQQTTIKNKYLVPSTRESGASCKHQGAVSVKFHIANFNFLPSLTPNDHMVYSYIAIGFIAENSSFYASLQAGFPSQIQIQLQVEKHNEIDEGLMISSTTEWRELNENNEDEIDKSALVIFLEEIKVDYENYGPQFRTAFDKFAKRYHASKSQSIPQLCSFLYDINRNVDPTRVKSGSMIHVQVESVKRRKSEGSNGTRRKLSAIVEGEKENSDPQTIQSRKKRKGKKEHNLSKNILRNQLN</sequence>
<evidence type="ECO:0000313" key="2">
    <source>
        <dbReference type="EMBL" id="PKY55713.1"/>
    </source>
</evidence>
<dbReference type="VEuPathDB" id="FungiDB:RhiirFUN_022546"/>
<comment type="caution">
    <text evidence="2">The sequence shown here is derived from an EMBL/GenBank/DDBJ whole genome shotgun (WGS) entry which is preliminary data.</text>
</comment>
<reference evidence="2 3" key="1">
    <citation type="submission" date="2015-10" db="EMBL/GenBank/DDBJ databases">
        <title>Genome analyses suggest a sexual origin of heterokaryosis in a supposedly ancient asexual fungus.</title>
        <authorList>
            <person name="Ropars J."/>
            <person name="Sedzielewska K."/>
            <person name="Noel J."/>
            <person name="Charron P."/>
            <person name="Farinelli L."/>
            <person name="Marton T."/>
            <person name="Kruger M."/>
            <person name="Pelin A."/>
            <person name="Brachmann A."/>
            <person name="Corradi N."/>
        </authorList>
    </citation>
    <scope>NUCLEOTIDE SEQUENCE [LARGE SCALE GENOMIC DNA]</scope>
    <source>
        <strain evidence="2 3">A4</strain>
    </source>
</reference>